<dbReference type="CDD" id="cd00293">
    <property type="entry name" value="USP-like"/>
    <property type="match status" value="1"/>
</dbReference>
<dbReference type="RefSeq" id="WP_315625624.1">
    <property type="nucleotide sequence ID" value="NZ_JAUHMF010000002.1"/>
</dbReference>
<evidence type="ECO:0000313" key="3">
    <source>
        <dbReference type="Proteomes" id="UP001254165"/>
    </source>
</evidence>
<name>A0ABU3NQ30_9CHLR</name>
<dbReference type="InterPro" id="IPR006016">
    <property type="entry name" value="UspA"/>
</dbReference>
<dbReference type="EMBL" id="JAUHMF010000002">
    <property type="protein sequence ID" value="MDT8898950.1"/>
    <property type="molecule type" value="Genomic_DNA"/>
</dbReference>
<sequence>MDQARILIAIEVQTPSFPALDLGVLLAESLRWPVDILCIGHPTSEKTFVAHLDRNTNDLSAAGLMGNLIWGREPFVEAVLGQARPQVDILLIFSDTHRPRWRRWAHSGRFRQLQAAWPGPLLRVRRVNWPWRHLLVCSGGLDYTVPLERFMLDLGLILGAHLTVLHVVEPITLNYPLAQDVQRHQLRLLETHTPQARHFEALLDRAAQLGVPCELKVRYGPVVREIRSEIRNGEYDLIGMGSPLSARSLRRLFRPEVTTLVNAGVEEPLLIMRQAVDPPGDYSRAEVT</sequence>
<gene>
    <name evidence="2" type="ORF">QYE77_11815</name>
</gene>
<accession>A0ABU3NQ30</accession>
<keyword evidence="3" id="KW-1185">Reference proteome</keyword>
<dbReference type="Gene3D" id="3.40.50.12370">
    <property type="match status" value="1"/>
</dbReference>
<evidence type="ECO:0000313" key="2">
    <source>
        <dbReference type="EMBL" id="MDT8898950.1"/>
    </source>
</evidence>
<proteinExistence type="predicted"/>
<evidence type="ECO:0000259" key="1">
    <source>
        <dbReference type="Pfam" id="PF00582"/>
    </source>
</evidence>
<dbReference type="Proteomes" id="UP001254165">
    <property type="component" value="Unassembled WGS sequence"/>
</dbReference>
<comment type="caution">
    <text evidence="2">The sequence shown here is derived from an EMBL/GenBank/DDBJ whole genome shotgun (WGS) entry which is preliminary data.</text>
</comment>
<dbReference type="Pfam" id="PF00582">
    <property type="entry name" value="Usp"/>
    <property type="match status" value="1"/>
</dbReference>
<feature type="domain" description="UspA" evidence="1">
    <location>
        <begin position="131"/>
        <end position="271"/>
    </location>
</feature>
<organism evidence="2 3">
    <name type="scientific">Thermanaerothrix solaris</name>
    <dbReference type="NCBI Taxonomy" id="3058434"/>
    <lineage>
        <taxon>Bacteria</taxon>
        <taxon>Bacillati</taxon>
        <taxon>Chloroflexota</taxon>
        <taxon>Anaerolineae</taxon>
        <taxon>Anaerolineales</taxon>
        <taxon>Anaerolineaceae</taxon>
        <taxon>Thermanaerothrix</taxon>
    </lineage>
</organism>
<protein>
    <submittedName>
        <fullName evidence="2">Universal stress protein</fullName>
    </submittedName>
</protein>
<reference evidence="2 3" key="1">
    <citation type="submission" date="2023-07" db="EMBL/GenBank/DDBJ databases">
        <title>Novel species of Thermanaerothrix with wide hydrolytic capabilities.</title>
        <authorList>
            <person name="Zayulina K.S."/>
            <person name="Podosokorskaya O.A."/>
            <person name="Elcheninov A.G."/>
        </authorList>
    </citation>
    <scope>NUCLEOTIDE SEQUENCE [LARGE SCALE GENOMIC DNA]</scope>
    <source>
        <strain evidence="2 3">4228-RoL</strain>
    </source>
</reference>
<dbReference type="SUPFAM" id="SSF52402">
    <property type="entry name" value="Adenine nucleotide alpha hydrolases-like"/>
    <property type="match status" value="1"/>
</dbReference>